<dbReference type="PANTHER" id="PTHR45023">
    <property type="match status" value="1"/>
</dbReference>
<organism evidence="2 3">
    <name type="scientific">Arabidopsis thaliana x Arabidopsis arenosa</name>
    <dbReference type="NCBI Taxonomy" id="1240361"/>
    <lineage>
        <taxon>Eukaryota</taxon>
        <taxon>Viridiplantae</taxon>
        <taxon>Streptophyta</taxon>
        <taxon>Embryophyta</taxon>
        <taxon>Tracheophyta</taxon>
        <taxon>Spermatophyta</taxon>
        <taxon>Magnoliopsida</taxon>
        <taxon>eudicotyledons</taxon>
        <taxon>Gunneridae</taxon>
        <taxon>Pentapetalae</taxon>
        <taxon>rosids</taxon>
        <taxon>malvids</taxon>
        <taxon>Brassicales</taxon>
        <taxon>Brassicaceae</taxon>
        <taxon>Camelineae</taxon>
        <taxon>Arabidopsis</taxon>
    </lineage>
</organism>
<proteinExistence type="predicted"/>
<comment type="caution">
    <text evidence="2">The sequence shown here is derived from an EMBL/GenBank/DDBJ whole genome shotgun (WGS) entry which is preliminary data.</text>
</comment>
<feature type="compositionally biased region" description="Polar residues" evidence="1">
    <location>
        <begin position="114"/>
        <end position="130"/>
    </location>
</feature>
<keyword evidence="3" id="KW-1185">Reference proteome</keyword>
<protein>
    <recommendedName>
        <fullName evidence="4">No apical meristem-associated C-terminal domain-containing protein</fullName>
    </recommendedName>
</protein>
<sequence>MHTKKEEQVDIQRRCGPHLCLVKQTQRSHSRWAKTNAIVWKFVGSYQAATTQMTSGQNDDEWMKLARQIYESDYKKKFMLEHAWRELRHDQKWCASHSTKETGKSKRRKVESGSIHSSETSQAHGESVASQARPLSVKAAKG</sequence>
<accession>A0A8T1ZIQ4</accession>
<feature type="region of interest" description="Disordered" evidence="1">
    <location>
        <begin position="94"/>
        <end position="142"/>
    </location>
</feature>
<feature type="compositionally biased region" description="Basic and acidic residues" evidence="1">
    <location>
        <begin position="94"/>
        <end position="104"/>
    </location>
</feature>
<dbReference type="AlphaFoldDB" id="A0A8T1ZIQ4"/>
<evidence type="ECO:0008006" key="4">
    <source>
        <dbReference type="Google" id="ProtNLM"/>
    </source>
</evidence>
<dbReference type="PANTHER" id="PTHR45023:SF4">
    <property type="entry name" value="GLYCINE-RICH PROTEIN-RELATED"/>
    <property type="match status" value="1"/>
</dbReference>
<evidence type="ECO:0000313" key="2">
    <source>
        <dbReference type="EMBL" id="KAG7559262.1"/>
    </source>
</evidence>
<dbReference type="Proteomes" id="UP000694240">
    <property type="component" value="Chromosome 10"/>
</dbReference>
<evidence type="ECO:0000256" key="1">
    <source>
        <dbReference type="SAM" id="MobiDB-lite"/>
    </source>
</evidence>
<evidence type="ECO:0000313" key="3">
    <source>
        <dbReference type="Proteomes" id="UP000694240"/>
    </source>
</evidence>
<gene>
    <name evidence="2" type="ORF">ISN45_Aa05g008600</name>
</gene>
<reference evidence="2 3" key="1">
    <citation type="submission" date="2020-12" db="EMBL/GenBank/DDBJ databases">
        <title>Concerted genomic and epigenomic changes stabilize Arabidopsis allopolyploids.</title>
        <authorList>
            <person name="Chen Z."/>
        </authorList>
    </citation>
    <scope>NUCLEOTIDE SEQUENCE [LARGE SCALE GENOMIC DNA]</scope>
    <source>
        <strain evidence="2">Allo738</strain>
        <tissue evidence="2">Leaf</tissue>
    </source>
</reference>
<dbReference type="EMBL" id="JAEFBK010000010">
    <property type="protein sequence ID" value="KAG7559262.1"/>
    <property type="molecule type" value="Genomic_DNA"/>
</dbReference>
<name>A0A8T1ZIQ4_9BRAS</name>